<sequence>MTAASAPRDEARAERPARGVHQYLALVIGIVYLLVGVVGFAITGFDEWTVHDHSQTLLVFAINPLHNVVHLLIGLLGVLLWSRSASARTYGWILAIGYGAAFVYGLIVVNDPEANVLNINGADNVLHAVSAAAGLVIALWPARRATGPTTPAARAGA</sequence>
<reference evidence="3" key="2">
    <citation type="submission" date="2020-01" db="EMBL/GenBank/DDBJ databases">
        <authorList>
            <person name="Aviles F."/>
            <person name="Meyer T.E."/>
            <person name="Kyndt J.A."/>
        </authorList>
    </citation>
    <scope>NUCLEOTIDE SEQUENCE</scope>
    <source>
        <strain evidence="3">SE3</strain>
    </source>
</reference>
<evidence type="ECO:0000313" key="2">
    <source>
        <dbReference type="EMBL" id="MTG89439.1"/>
    </source>
</evidence>
<proteinExistence type="predicted"/>
<evidence type="ECO:0000313" key="5">
    <source>
        <dbReference type="Proteomes" id="UP000471672"/>
    </source>
</evidence>
<evidence type="ECO:0000313" key="4">
    <source>
        <dbReference type="Proteomes" id="UP000440668"/>
    </source>
</evidence>
<evidence type="ECO:0000256" key="1">
    <source>
        <dbReference type="SAM" id="Phobius"/>
    </source>
</evidence>
<dbReference type="RefSeq" id="WP_155099228.1">
    <property type="nucleotide sequence ID" value="NZ_JAAFAN010000001.1"/>
</dbReference>
<feature type="transmembrane region" description="Helical" evidence="1">
    <location>
        <begin position="57"/>
        <end position="82"/>
    </location>
</feature>
<reference evidence="3 5" key="3">
    <citation type="journal article" date="2021" name="Arch. Microbiol.">
        <title>Cellulosimicrobium fucosivorans sp. nov., isolated from San Elijo Lagoon, contains a fucose metabolic pathway linked to carotenoid production.</title>
        <authorList>
            <person name="Aviles F.A."/>
            <person name="Kyndt J.A."/>
        </authorList>
    </citation>
    <scope>NUCLEOTIDE SEQUENCE [LARGE SCALE GENOMIC DNA]</scope>
    <source>
        <strain evidence="3 5">SE3</strain>
    </source>
</reference>
<dbReference type="EMBL" id="JAAFAN010000001">
    <property type="protein sequence ID" value="NDO87884.1"/>
    <property type="molecule type" value="Genomic_DNA"/>
</dbReference>
<dbReference type="EMBL" id="WMKA01000022">
    <property type="protein sequence ID" value="MTG89439.1"/>
    <property type="molecule type" value="Genomic_DNA"/>
</dbReference>
<dbReference type="Proteomes" id="UP000440668">
    <property type="component" value="Unassembled WGS sequence"/>
</dbReference>
<protein>
    <submittedName>
        <fullName evidence="2">DUF4383 domain-containing protein</fullName>
    </submittedName>
</protein>
<keyword evidence="1" id="KW-0472">Membrane</keyword>
<keyword evidence="5" id="KW-1185">Reference proteome</keyword>
<accession>A0A6N7ZJI6</accession>
<dbReference type="Proteomes" id="UP000471672">
    <property type="component" value="Unassembled WGS sequence"/>
</dbReference>
<keyword evidence="1" id="KW-1133">Transmembrane helix</keyword>
<reference evidence="2 4" key="1">
    <citation type="submission" date="2019-11" db="EMBL/GenBank/DDBJ databases">
        <title>Cellulosimicrobium composti sp. nov. isolated from a compost.</title>
        <authorList>
            <person name="Yang Y."/>
        </authorList>
    </citation>
    <scope>NUCLEOTIDE SEQUENCE [LARGE SCALE GENOMIC DNA]</scope>
    <source>
        <strain evidence="2 4">BIT-GX5</strain>
    </source>
</reference>
<keyword evidence="1" id="KW-0812">Transmembrane</keyword>
<comment type="caution">
    <text evidence="2">The sequence shown here is derived from an EMBL/GenBank/DDBJ whole genome shotgun (WGS) entry which is preliminary data.</text>
</comment>
<feature type="transmembrane region" description="Helical" evidence="1">
    <location>
        <begin position="89"/>
        <end position="109"/>
    </location>
</feature>
<dbReference type="Pfam" id="PF14325">
    <property type="entry name" value="DUF4383"/>
    <property type="match status" value="1"/>
</dbReference>
<feature type="transmembrane region" description="Helical" evidence="1">
    <location>
        <begin position="124"/>
        <end position="142"/>
    </location>
</feature>
<dbReference type="AlphaFoldDB" id="A0A6N7ZJI6"/>
<gene>
    <name evidence="2" type="ORF">GJV82_10855</name>
    <name evidence="3" type="ORF">GYH36_00070</name>
</gene>
<feature type="transmembrane region" description="Helical" evidence="1">
    <location>
        <begin position="23"/>
        <end position="45"/>
    </location>
</feature>
<organism evidence="2 4">
    <name type="scientific">Cellulosimicrobium composti</name>
    <dbReference type="NCBI Taxonomy" id="2672572"/>
    <lineage>
        <taxon>Bacteria</taxon>
        <taxon>Bacillati</taxon>
        <taxon>Actinomycetota</taxon>
        <taxon>Actinomycetes</taxon>
        <taxon>Micrococcales</taxon>
        <taxon>Promicromonosporaceae</taxon>
        <taxon>Cellulosimicrobium</taxon>
    </lineage>
</organism>
<evidence type="ECO:0000313" key="3">
    <source>
        <dbReference type="EMBL" id="NDO87884.1"/>
    </source>
</evidence>
<name>A0A6N7ZJI6_9MICO</name>